<evidence type="ECO:0000256" key="5">
    <source>
        <dbReference type="ARBA" id="ARBA00022801"/>
    </source>
</evidence>
<organism evidence="6 7">
    <name type="scientific">Candidatus Desulfatibia profunda</name>
    <dbReference type="NCBI Taxonomy" id="2841695"/>
    <lineage>
        <taxon>Bacteria</taxon>
        <taxon>Pseudomonadati</taxon>
        <taxon>Thermodesulfobacteriota</taxon>
        <taxon>Desulfobacteria</taxon>
        <taxon>Desulfobacterales</taxon>
        <taxon>Desulfobacterales incertae sedis</taxon>
        <taxon>Candidatus Desulfatibia</taxon>
    </lineage>
</organism>
<sequence length="122" mass="13882">MYDRDLVREILSQILKALDTVIHRFDPVKTLADFSGSPAGMEKLDAICMQLIAIGEGLKNVDKITSNSLFSQYPEINWKGAKAMRDIISHHYFEIDAEIIFEVCQNKIKPLCNTIKKILDNL</sequence>
<dbReference type="InterPro" id="IPR008201">
    <property type="entry name" value="HepT-like"/>
</dbReference>
<dbReference type="PANTHER" id="PTHR34139:SF1">
    <property type="entry name" value="RNASE MJ1380-RELATED"/>
    <property type="match status" value="1"/>
</dbReference>
<reference evidence="6 7" key="1">
    <citation type="submission" date="2020-08" db="EMBL/GenBank/DDBJ databases">
        <title>Bridging the membrane lipid divide: bacteria of the FCB group superphylum have the potential to synthesize archaeal ether lipids.</title>
        <authorList>
            <person name="Villanueva L."/>
            <person name="Von Meijenfeldt F.A.B."/>
            <person name="Westbye A.B."/>
            <person name="Yadav S."/>
            <person name="Hopmans E.C."/>
            <person name="Dutilh B.E."/>
            <person name="Sinninghe Damste J.S."/>
        </authorList>
    </citation>
    <scope>NUCLEOTIDE SEQUENCE [LARGE SCALE GENOMIC DNA]</scope>
    <source>
        <strain evidence="6">NIOZ-UU30</strain>
    </source>
</reference>
<protein>
    <submittedName>
        <fullName evidence="6">DUF86 domain-containing protein</fullName>
    </submittedName>
</protein>
<evidence type="ECO:0000256" key="1">
    <source>
        <dbReference type="ARBA" id="ARBA00022553"/>
    </source>
</evidence>
<keyword evidence="2" id="KW-1277">Toxin-antitoxin system</keyword>
<gene>
    <name evidence="6" type="ORF">H8E23_09835</name>
</gene>
<dbReference type="InterPro" id="IPR051813">
    <property type="entry name" value="HepT_RNase_toxin"/>
</dbReference>
<evidence type="ECO:0000313" key="6">
    <source>
        <dbReference type="EMBL" id="MBC8361688.1"/>
    </source>
</evidence>
<dbReference type="Proteomes" id="UP000603434">
    <property type="component" value="Unassembled WGS sequence"/>
</dbReference>
<accession>A0A8J6TMH7</accession>
<comment type="caution">
    <text evidence="6">The sequence shown here is derived from an EMBL/GenBank/DDBJ whole genome shotgun (WGS) entry which is preliminary data.</text>
</comment>
<evidence type="ECO:0000313" key="7">
    <source>
        <dbReference type="Proteomes" id="UP000603434"/>
    </source>
</evidence>
<evidence type="ECO:0000256" key="2">
    <source>
        <dbReference type="ARBA" id="ARBA00022649"/>
    </source>
</evidence>
<dbReference type="AlphaFoldDB" id="A0A8J6TMH7"/>
<proteinExistence type="predicted"/>
<dbReference type="GO" id="GO:0004540">
    <property type="term" value="F:RNA nuclease activity"/>
    <property type="evidence" value="ECO:0007669"/>
    <property type="project" value="InterPro"/>
</dbReference>
<name>A0A8J6TMH7_9BACT</name>
<evidence type="ECO:0000256" key="3">
    <source>
        <dbReference type="ARBA" id="ARBA00022722"/>
    </source>
</evidence>
<keyword evidence="5" id="KW-0378">Hydrolase</keyword>
<dbReference type="EMBL" id="JACNJH010000145">
    <property type="protein sequence ID" value="MBC8361688.1"/>
    <property type="molecule type" value="Genomic_DNA"/>
</dbReference>
<dbReference type="Pfam" id="PF01934">
    <property type="entry name" value="HepT-like"/>
    <property type="match status" value="1"/>
</dbReference>
<keyword evidence="4" id="KW-0547">Nucleotide-binding</keyword>
<dbReference type="GO" id="GO:0000166">
    <property type="term" value="F:nucleotide binding"/>
    <property type="evidence" value="ECO:0007669"/>
    <property type="project" value="UniProtKB-KW"/>
</dbReference>
<keyword evidence="3" id="KW-0540">Nuclease</keyword>
<dbReference type="GO" id="GO:0110001">
    <property type="term" value="C:toxin-antitoxin complex"/>
    <property type="evidence" value="ECO:0007669"/>
    <property type="project" value="InterPro"/>
</dbReference>
<keyword evidence="1" id="KW-0597">Phosphoprotein</keyword>
<evidence type="ECO:0000256" key="4">
    <source>
        <dbReference type="ARBA" id="ARBA00022741"/>
    </source>
</evidence>
<dbReference type="GO" id="GO:0016787">
    <property type="term" value="F:hydrolase activity"/>
    <property type="evidence" value="ECO:0007669"/>
    <property type="project" value="UniProtKB-KW"/>
</dbReference>
<dbReference type="PANTHER" id="PTHR34139">
    <property type="entry name" value="UPF0331 PROTEIN MJ0127"/>
    <property type="match status" value="1"/>
</dbReference>